<protein>
    <submittedName>
        <fullName evidence="5">DUF2007 domain-containing protein</fullName>
    </submittedName>
</protein>
<keyword evidence="8" id="KW-1185">Reference proteome</keyword>
<name>A0A8I2H2V8_9GAMM</name>
<gene>
    <name evidence="5" type="ORF">F9Y85_13895</name>
    <name evidence="6" type="ORF">R5H13_15305</name>
</gene>
<keyword evidence="2" id="KW-0863">Zinc-finger</keyword>
<evidence type="ECO:0000256" key="3">
    <source>
        <dbReference type="ARBA" id="ARBA00022833"/>
    </source>
</evidence>
<evidence type="ECO:0000259" key="4">
    <source>
        <dbReference type="PROSITE" id="PS01358"/>
    </source>
</evidence>
<dbReference type="Pfam" id="PF09413">
    <property type="entry name" value="DUF2007"/>
    <property type="match status" value="1"/>
</dbReference>
<dbReference type="InterPro" id="IPR001876">
    <property type="entry name" value="Znf_RanBP2"/>
</dbReference>
<evidence type="ECO:0000313" key="8">
    <source>
        <dbReference type="Proteomes" id="UP001304419"/>
    </source>
</evidence>
<reference evidence="6 8" key="2">
    <citation type="submission" date="2023-10" db="EMBL/GenBank/DDBJ databases">
        <title>To unveil natural product biosynthetic capacity in Pseudoalteromonas.</title>
        <authorList>
            <person name="Wang J."/>
        </authorList>
    </citation>
    <scope>NUCLEOTIDE SEQUENCE [LARGE SCALE GENOMIC DNA]</scope>
    <source>
        <strain evidence="6 8">DSM 15914</strain>
    </source>
</reference>
<dbReference type="Proteomes" id="UP001304419">
    <property type="component" value="Chromosome 1"/>
</dbReference>
<accession>A0A8I2H2V8</accession>
<proteinExistence type="predicted"/>
<reference evidence="5" key="1">
    <citation type="submission" date="2019-10" db="EMBL/GenBank/DDBJ databases">
        <authorList>
            <person name="Paulsen S."/>
        </authorList>
    </citation>
    <scope>NUCLEOTIDE SEQUENCE</scope>
    <source>
        <strain evidence="5">LMG 19692</strain>
    </source>
</reference>
<feature type="domain" description="RanBP2-type" evidence="4">
    <location>
        <begin position="88"/>
        <end position="107"/>
    </location>
</feature>
<sequence length="115" mass="12950">MSEQSFHWVQLCAISGFVEAHLLKGQLEQANIQVRLQGEHLSGAIGEIPAEQAAIKLFVYAIKLPEAQEILVNYNKSRHRSAAELSDWLCNHCAELNGPAFEYCWQCGNKHEQSK</sequence>
<dbReference type="EMBL" id="WEIA01000008">
    <property type="protein sequence ID" value="NLR22393.1"/>
    <property type="molecule type" value="Genomic_DNA"/>
</dbReference>
<organism evidence="5 7">
    <name type="scientific">Pseudoalteromonas maricaloris</name>
    <dbReference type="NCBI Taxonomy" id="184924"/>
    <lineage>
        <taxon>Bacteria</taxon>
        <taxon>Pseudomonadati</taxon>
        <taxon>Pseudomonadota</taxon>
        <taxon>Gammaproteobacteria</taxon>
        <taxon>Alteromonadales</taxon>
        <taxon>Pseudoalteromonadaceae</taxon>
        <taxon>Pseudoalteromonas</taxon>
    </lineage>
</organism>
<dbReference type="EMBL" id="CP137578">
    <property type="protein sequence ID" value="WOX28001.1"/>
    <property type="molecule type" value="Genomic_DNA"/>
</dbReference>
<dbReference type="GO" id="GO:0008270">
    <property type="term" value="F:zinc ion binding"/>
    <property type="evidence" value="ECO:0007669"/>
    <property type="project" value="UniProtKB-KW"/>
</dbReference>
<dbReference type="SUPFAM" id="SSF90209">
    <property type="entry name" value="Ran binding protein zinc finger-like"/>
    <property type="match status" value="1"/>
</dbReference>
<dbReference type="AlphaFoldDB" id="A0A8I2H2V8"/>
<evidence type="ECO:0000313" key="7">
    <source>
        <dbReference type="Proteomes" id="UP000646877"/>
    </source>
</evidence>
<dbReference type="PROSITE" id="PS01358">
    <property type="entry name" value="ZF_RANBP2_1"/>
    <property type="match status" value="1"/>
</dbReference>
<evidence type="ECO:0000313" key="5">
    <source>
        <dbReference type="EMBL" id="NLR22393.1"/>
    </source>
</evidence>
<dbReference type="InterPro" id="IPR036443">
    <property type="entry name" value="Znf_RanBP2_sf"/>
</dbReference>
<dbReference type="RefSeq" id="WP_010607629.1">
    <property type="nucleotide sequence ID" value="NZ_CBCSDF010000011.1"/>
</dbReference>
<dbReference type="Proteomes" id="UP000646877">
    <property type="component" value="Unassembled WGS sequence"/>
</dbReference>
<evidence type="ECO:0000256" key="1">
    <source>
        <dbReference type="ARBA" id="ARBA00022723"/>
    </source>
</evidence>
<evidence type="ECO:0000313" key="6">
    <source>
        <dbReference type="EMBL" id="WOX28001.1"/>
    </source>
</evidence>
<keyword evidence="3" id="KW-0862">Zinc</keyword>
<evidence type="ECO:0000256" key="2">
    <source>
        <dbReference type="ARBA" id="ARBA00022771"/>
    </source>
</evidence>
<dbReference type="GeneID" id="98336924"/>
<keyword evidence="1" id="KW-0479">Metal-binding</keyword>
<dbReference type="InterPro" id="IPR018551">
    <property type="entry name" value="DUF2007"/>
</dbReference>